<evidence type="ECO:0000313" key="1">
    <source>
        <dbReference type="EMBL" id="CAI9927742.1"/>
    </source>
</evidence>
<dbReference type="EMBL" id="CAXDID020000075">
    <property type="protein sequence ID" value="CAL6016123.1"/>
    <property type="molecule type" value="Genomic_DNA"/>
</dbReference>
<evidence type="ECO:0000313" key="6">
    <source>
        <dbReference type="Proteomes" id="UP001642409"/>
    </source>
</evidence>
<dbReference type="EMBL" id="CATOUU010000386">
    <property type="protein sequence ID" value="CAI9927742.1"/>
    <property type="molecule type" value="Genomic_DNA"/>
</dbReference>
<dbReference type="Gene3D" id="3.30.1140.40">
    <property type="entry name" value="Tctex-1"/>
    <property type="match status" value="1"/>
</dbReference>
<dbReference type="EMBL" id="CAXDID020000041">
    <property type="protein sequence ID" value="CAL6000273.1"/>
    <property type="molecule type" value="Genomic_DNA"/>
</dbReference>
<dbReference type="EMBL" id="CAXDID020000006">
    <property type="protein sequence ID" value="CAL5975166.1"/>
    <property type="molecule type" value="Genomic_DNA"/>
</dbReference>
<gene>
    <name evidence="1" type="ORF">HINF_LOCUS15387</name>
    <name evidence="4" type="ORF">HINF_LOCUS16615</name>
    <name evidence="5" type="ORF">HINF_LOCUS25358</name>
    <name evidence="2" type="ORF">HINF_LOCUS28822</name>
    <name evidence="3" type="ORF">HINF_LOCUS3196</name>
</gene>
<dbReference type="InterPro" id="IPR038586">
    <property type="entry name" value="Tctex-1-like_sf"/>
</dbReference>
<protein>
    <submittedName>
        <fullName evidence="2">Tctex-1 family protein</fullName>
    </submittedName>
    <submittedName>
        <fullName evidence="3">Tctex-1_family protein</fullName>
    </submittedName>
</protein>
<dbReference type="GO" id="GO:0005737">
    <property type="term" value="C:cytoplasm"/>
    <property type="evidence" value="ECO:0007669"/>
    <property type="project" value="TreeGrafter"/>
</dbReference>
<dbReference type="PANTHER" id="PTHR21255:SF7">
    <property type="entry name" value="DYNEIN LIGHT CHAIN TCTEX-TYPE PROTEIN 2B"/>
    <property type="match status" value="1"/>
</dbReference>
<dbReference type="InterPro" id="IPR005334">
    <property type="entry name" value="Tctex-1-like"/>
</dbReference>
<accession>A0AA86PUF6</accession>
<name>A0AA86PUF6_9EUKA</name>
<dbReference type="GO" id="GO:0007018">
    <property type="term" value="P:microtubule-based movement"/>
    <property type="evidence" value="ECO:0007669"/>
    <property type="project" value="TreeGrafter"/>
</dbReference>
<evidence type="ECO:0000313" key="2">
    <source>
        <dbReference type="EMBL" id="CAI9941177.1"/>
    </source>
</evidence>
<evidence type="ECO:0000313" key="4">
    <source>
        <dbReference type="EMBL" id="CAL6000273.1"/>
    </source>
</evidence>
<dbReference type="GO" id="GO:0005868">
    <property type="term" value="C:cytoplasmic dynein complex"/>
    <property type="evidence" value="ECO:0007669"/>
    <property type="project" value="TreeGrafter"/>
</dbReference>
<dbReference type="GO" id="GO:0045505">
    <property type="term" value="F:dynein intermediate chain binding"/>
    <property type="evidence" value="ECO:0007669"/>
    <property type="project" value="TreeGrafter"/>
</dbReference>
<dbReference type="CDD" id="cd21451">
    <property type="entry name" value="DLC-like_TCTEX1D"/>
    <property type="match status" value="1"/>
</dbReference>
<dbReference type="Proteomes" id="UP001642409">
    <property type="component" value="Unassembled WGS sequence"/>
</dbReference>
<evidence type="ECO:0000313" key="3">
    <source>
        <dbReference type="EMBL" id="CAL5975166.1"/>
    </source>
</evidence>
<organism evidence="2">
    <name type="scientific">Hexamita inflata</name>
    <dbReference type="NCBI Taxonomy" id="28002"/>
    <lineage>
        <taxon>Eukaryota</taxon>
        <taxon>Metamonada</taxon>
        <taxon>Diplomonadida</taxon>
        <taxon>Hexamitidae</taxon>
        <taxon>Hexamitinae</taxon>
        <taxon>Hexamita</taxon>
    </lineage>
</organism>
<keyword evidence="6" id="KW-1185">Reference proteome</keyword>
<dbReference type="EMBL" id="CATOUU010000687">
    <property type="protein sequence ID" value="CAI9941177.1"/>
    <property type="molecule type" value="Genomic_DNA"/>
</dbReference>
<evidence type="ECO:0000313" key="5">
    <source>
        <dbReference type="EMBL" id="CAL6016123.1"/>
    </source>
</evidence>
<proteinExistence type="predicted"/>
<dbReference type="Pfam" id="PF03645">
    <property type="entry name" value="Tctex-1"/>
    <property type="match status" value="1"/>
</dbReference>
<dbReference type="AlphaFoldDB" id="A0AA86PUF6"/>
<reference evidence="3 6" key="2">
    <citation type="submission" date="2024-07" db="EMBL/GenBank/DDBJ databases">
        <authorList>
            <person name="Akdeniz Z."/>
        </authorList>
    </citation>
    <scope>NUCLEOTIDE SEQUENCE [LARGE SCALE GENOMIC DNA]</scope>
</reference>
<comment type="caution">
    <text evidence="2">The sequence shown here is derived from an EMBL/GenBank/DDBJ whole genome shotgun (WGS) entry which is preliminary data.</text>
</comment>
<reference evidence="2" key="1">
    <citation type="submission" date="2023-06" db="EMBL/GenBank/DDBJ databases">
        <authorList>
            <person name="Kurt Z."/>
        </authorList>
    </citation>
    <scope>NUCLEOTIDE SEQUENCE</scope>
</reference>
<sequence length="137" mass="16030">MSLDMSDQVSQRYNPDPVNKFDSKRVKQILHEALDKKFQNWNYDHLTAITKTKECSKYVFNQLADKDRKTSEKQESTYINLGRYKCICQVYCTQLAGQGVRIASRELWNPNTDNLISETVQGKDFVAVGLFWYVYVE</sequence>
<dbReference type="PANTHER" id="PTHR21255">
    <property type="entry name" value="T-COMPLEX-ASSOCIATED-TESTIS-EXPRESSED 1/ DYNEIN LIGHT CHAIN"/>
    <property type="match status" value="1"/>
</dbReference>